<evidence type="ECO:0000259" key="3">
    <source>
        <dbReference type="PROSITE" id="PS50222"/>
    </source>
</evidence>
<dbReference type="GeneID" id="68095386"/>
<evidence type="ECO:0000256" key="1">
    <source>
        <dbReference type="ARBA" id="ARBA00022837"/>
    </source>
</evidence>
<feature type="region of interest" description="Disordered" evidence="2">
    <location>
        <begin position="1"/>
        <end position="26"/>
    </location>
</feature>
<feature type="domain" description="EF-hand" evidence="3">
    <location>
        <begin position="77"/>
        <end position="112"/>
    </location>
</feature>
<dbReference type="Pfam" id="PF13499">
    <property type="entry name" value="EF-hand_7"/>
    <property type="match status" value="1"/>
</dbReference>
<accession>A0AA88KPV8</accession>
<dbReference type="SUPFAM" id="SSF47473">
    <property type="entry name" value="EF-hand"/>
    <property type="match status" value="1"/>
</dbReference>
<dbReference type="Proteomes" id="UP000816034">
    <property type="component" value="Unassembled WGS sequence"/>
</dbReference>
<feature type="compositionally biased region" description="Low complexity" evidence="2">
    <location>
        <begin position="7"/>
        <end position="26"/>
    </location>
</feature>
<feature type="domain" description="EF-hand" evidence="3">
    <location>
        <begin position="29"/>
        <end position="64"/>
    </location>
</feature>
<dbReference type="PROSITE" id="PS00018">
    <property type="entry name" value="EF_HAND_1"/>
    <property type="match status" value="2"/>
</dbReference>
<evidence type="ECO:0000313" key="5">
    <source>
        <dbReference type="Proteomes" id="UP000816034"/>
    </source>
</evidence>
<dbReference type="EMBL" id="PYSW02000017">
    <property type="protein sequence ID" value="KAG2385782.1"/>
    <property type="molecule type" value="Genomic_DNA"/>
</dbReference>
<protein>
    <recommendedName>
        <fullName evidence="3">EF-hand domain-containing protein</fullName>
    </recommendedName>
</protein>
<dbReference type="InterPro" id="IPR018247">
    <property type="entry name" value="EF_Hand_1_Ca_BS"/>
</dbReference>
<name>A0AA88KPV8_NAELO</name>
<evidence type="ECO:0000313" key="4">
    <source>
        <dbReference type="EMBL" id="KAG2385782.1"/>
    </source>
</evidence>
<dbReference type="SMART" id="SM00054">
    <property type="entry name" value="EFh"/>
    <property type="match status" value="2"/>
</dbReference>
<gene>
    <name evidence="4" type="ORF">C9374_002931</name>
</gene>
<dbReference type="GO" id="GO:0005509">
    <property type="term" value="F:calcium ion binding"/>
    <property type="evidence" value="ECO:0007669"/>
    <property type="project" value="InterPro"/>
</dbReference>
<comment type="caution">
    <text evidence="4">The sequence shown here is derived from an EMBL/GenBank/DDBJ whole genome shotgun (WGS) entry which is preliminary data.</text>
</comment>
<organism evidence="4 5">
    <name type="scientific">Naegleria lovaniensis</name>
    <name type="common">Amoeba</name>
    <dbReference type="NCBI Taxonomy" id="51637"/>
    <lineage>
        <taxon>Eukaryota</taxon>
        <taxon>Discoba</taxon>
        <taxon>Heterolobosea</taxon>
        <taxon>Tetramitia</taxon>
        <taxon>Eutetramitia</taxon>
        <taxon>Vahlkampfiidae</taxon>
        <taxon>Naegleria</taxon>
    </lineage>
</organism>
<sequence>MLTRKASTSSACHFNSSSSTSNYNQLSPQQQQVISQLFSRIDLNKNGVIEKEELKRVMEVMLQQDPSLAEKLGMNTKAENALDLLFDQLDVNGDDVLSFREFAEPFAKMFLGTQNDGEKHATDATTQQEL</sequence>
<keyword evidence="5" id="KW-1185">Reference proteome</keyword>
<dbReference type="Gene3D" id="1.10.238.10">
    <property type="entry name" value="EF-hand"/>
    <property type="match status" value="1"/>
</dbReference>
<dbReference type="PROSITE" id="PS50222">
    <property type="entry name" value="EF_HAND_2"/>
    <property type="match status" value="2"/>
</dbReference>
<evidence type="ECO:0000256" key="2">
    <source>
        <dbReference type="SAM" id="MobiDB-lite"/>
    </source>
</evidence>
<reference evidence="4 5" key="1">
    <citation type="journal article" date="2018" name="BMC Genomics">
        <title>The genome of Naegleria lovaniensis, the basis for a comparative approach to unravel pathogenicity factors of the human pathogenic amoeba N. fowleri.</title>
        <authorList>
            <person name="Liechti N."/>
            <person name="Schurch N."/>
            <person name="Bruggmann R."/>
            <person name="Wittwer M."/>
        </authorList>
    </citation>
    <scope>NUCLEOTIDE SEQUENCE [LARGE SCALE GENOMIC DNA]</scope>
    <source>
        <strain evidence="4 5">ATCC 30569</strain>
    </source>
</reference>
<dbReference type="InterPro" id="IPR002048">
    <property type="entry name" value="EF_hand_dom"/>
</dbReference>
<dbReference type="InterPro" id="IPR011992">
    <property type="entry name" value="EF-hand-dom_pair"/>
</dbReference>
<keyword evidence="1" id="KW-0106">Calcium</keyword>
<proteinExistence type="predicted"/>
<dbReference type="RefSeq" id="XP_044549775.1">
    <property type="nucleotide sequence ID" value="XM_044692403.1"/>
</dbReference>
<dbReference type="CDD" id="cd00051">
    <property type="entry name" value="EFh"/>
    <property type="match status" value="1"/>
</dbReference>
<dbReference type="AlphaFoldDB" id="A0AA88KPV8"/>